<dbReference type="AlphaFoldDB" id="A0AB34JTH0"/>
<dbReference type="Proteomes" id="UP001515480">
    <property type="component" value="Unassembled WGS sequence"/>
</dbReference>
<dbReference type="GO" id="GO:0003723">
    <property type="term" value="F:RNA binding"/>
    <property type="evidence" value="ECO:0007669"/>
    <property type="project" value="UniProtKB-UniRule"/>
</dbReference>
<evidence type="ECO:0000256" key="1">
    <source>
        <dbReference type="PROSITE-ProRule" id="PRU00176"/>
    </source>
</evidence>
<comment type="caution">
    <text evidence="4">The sequence shown here is derived from an EMBL/GenBank/DDBJ whole genome shotgun (WGS) entry which is preliminary data.</text>
</comment>
<keyword evidence="1" id="KW-0694">RNA-binding</keyword>
<dbReference type="SUPFAM" id="SSF54928">
    <property type="entry name" value="RNA-binding domain, RBD"/>
    <property type="match status" value="1"/>
</dbReference>
<protein>
    <recommendedName>
        <fullName evidence="3">RRM domain-containing protein</fullName>
    </recommendedName>
</protein>
<dbReference type="Pfam" id="PF00076">
    <property type="entry name" value="RRM_1"/>
    <property type="match status" value="1"/>
</dbReference>
<keyword evidence="2" id="KW-0732">Signal</keyword>
<dbReference type="EMBL" id="JBGBPQ010000005">
    <property type="protein sequence ID" value="KAL1524232.1"/>
    <property type="molecule type" value="Genomic_DNA"/>
</dbReference>
<evidence type="ECO:0000259" key="3">
    <source>
        <dbReference type="PROSITE" id="PS50102"/>
    </source>
</evidence>
<evidence type="ECO:0000256" key="2">
    <source>
        <dbReference type="SAM" id="SignalP"/>
    </source>
</evidence>
<dbReference type="InterPro" id="IPR000504">
    <property type="entry name" value="RRM_dom"/>
</dbReference>
<dbReference type="CDD" id="cd00590">
    <property type="entry name" value="RRM_SF"/>
    <property type="match status" value="1"/>
</dbReference>
<evidence type="ECO:0000313" key="5">
    <source>
        <dbReference type="Proteomes" id="UP001515480"/>
    </source>
</evidence>
<dbReference type="SMART" id="SM00360">
    <property type="entry name" value="RRM"/>
    <property type="match status" value="1"/>
</dbReference>
<dbReference type="InterPro" id="IPR035979">
    <property type="entry name" value="RBD_domain_sf"/>
</dbReference>
<organism evidence="4 5">
    <name type="scientific">Prymnesium parvum</name>
    <name type="common">Toxic golden alga</name>
    <dbReference type="NCBI Taxonomy" id="97485"/>
    <lineage>
        <taxon>Eukaryota</taxon>
        <taxon>Haptista</taxon>
        <taxon>Haptophyta</taxon>
        <taxon>Prymnesiophyceae</taxon>
        <taxon>Prymnesiales</taxon>
        <taxon>Prymnesiaceae</taxon>
        <taxon>Prymnesium</taxon>
    </lineage>
</organism>
<dbReference type="InterPro" id="IPR012677">
    <property type="entry name" value="Nucleotide-bd_a/b_plait_sf"/>
</dbReference>
<reference evidence="4 5" key="1">
    <citation type="journal article" date="2024" name="Science">
        <title>Giant polyketide synthase enzymes in the biosynthesis of giant marine polyether toxins.</title>
        <authorList>
            <person name="Fallon T.R."/>
            <person name="Shende V.V."/>
            <person name="Wierzbicki I.H."/>
            <person name="Pendleton A.L."/>
            <person name="Watervoot N.F."/>
            <person name="Auber R.P."/>
            <person name="Gonzalez D.J."/>
            <person name="Wisecaver J.H."/>
            <person name="Moore B.S."/>
        </authorList>
    </citation>
    <scope>NUCLEOTIDE SEQUENCE [LARGE SCALE GENOMIC DNA]</scope>
    <source>
        <strain evidence="4 5">12B1</strain>
    </source>
</reference>
<dbReference type="Gene3D" id="3.30.70.330">
    <property type="match status" value="1"/>
</dbReference>
<dbReference type="PROSITE" id="PS50102">
    <property type="entry name" value="RRM"/>
    <property type="match status" value="1"/>
</dbReference>
<accession>A0AB34JTH0</accession>
<name>A0AB34JTH0_PRYPA</name>
<feature type="signal peptide" evidence="2">
    <location>
        <begin position="1"/>
        <end position="24"/>
    </location>
</feature>
<proteinExistence type="predicted"/>
<keyword evidence="5" id="KW-1185">Reference proteome</keyword>
<feature type="domain" description="RRM" evidence="3">
    <location>
        <begin position="197"/>
        <end position="272"/>
    </location>
</feature>
<feature type="chain" id="PRO_5044263680" description="RRM domain-containing protein" evidence="2">
    <location>
        <begin position="25"/>
        <end position="272"/>
    </location>
</feature>
<sequence>MIAVMAALTALASGFLMAPPKGASHSWRSVPLVRTASLSRVARCSSPVGALDYKDPVVAKEFEAVQAIEMEEVEEELGLSGIVVPPTMNEVDIRLMLVEMRLRKSGKVGTKKKAAPPKPTSFANDFERAYYEKPAFKALYEKYQKSGIATTVNLATEYLKDKRNAKERYGGTKNYEKIVAEIEEALKAKVVQEVTTPKIMFSGFPANMGEAGVRMTFSAFGEVVDLSVEESDDGLTCMGRVEFETIDSAKAAIDKYDGVDMGLGNVLKLEAL</sequence>
<gene>
    <name evidence="4" type="ORF">AB1Y20_019138</name>
</gene>
<evidence type="ECO:0000313" key="4">
    <source>
        <dbReference type="EMBL" id="KAL1524232.1"/>
    </source>
</evidence>